<comment type="catalytic activity">
    <reaction evidence="8">
        <text>IMP + L-aspartate + GTP = N(6)-(1,2-dicarboxyethyl)-AMP + GDP + phosphate + 2 H(+)</text>
        <dbReference type="Rhea" id="RHEA:15753"/>
        <dbReference type="ChEBI" id="CHEBI:15378"/>
        <dbReference type="ChEBI" id="CHEBI:29991"/>
        <dbReference type="ChEBI" id="CHEBI:37565"/>
        <dbReference type="ChEBI" id="CHEBI:43474"/>
        <dbReference type="ChEBI" id="CHEBI:57567"/>
        <dbReference type="ChEBI" id="CHEBI:58053"/>
        <dbReference type="ChEBI" id="CHEBI:58189"/>
        <dbReference type="EC" id="6.3.4.4"/>
    </reaction>
</comment>
<evidence type="ECO:0000313" key="9">
    <source>
        <dbReference type="EMBL" id="QMV40512.1"/>
    </source>
</evidence>
<evidence type="ECO:0000256" key="5">
    <source>
        <dbReference type="ARBA" id="ARBA00022755"/>
    </source>
</evidence>
<dbReference type="HAMAP" id="MF_00011">
    <property type="entry name" value="Adenylosucc_synth"/>
    <property type="match status" value="1"/>
</dbReference>
<feature type="binding site" evidence="8">
    <location>
        <position position="13"/>
    </location>
    <ligand>
        <name>Mg(2+)</name>
        <dbReference type="ChEBI" id="CHEBI:18420"/>
    </ligand>
</feature>
<dbReference type="NCBIfam" id="TIGR00184">
    <property type="entry name" value="purA"/>
    <property type="match status" value="1"/>
</dbReference>
<dbReference type="GO" id="GO:0044208">
    <property type="term" value="P:'de novo' AMP biosynthetic process"/>
    <property type="evidence" value="ECO:0007669"/>
    <property type="project" value="UniProtKB-UniRule"/>
</dbReference>
<keyword evidence="3 8" id="KW-0479">Metal-binding</keyword>
<keyword evidence="6 8" id="KW-0460">Magnesium</keyword>
<dbReference type="InterPro" id="IPR042111">
    <property type="entry name" value="Adenylosuccinate_synth_dom3"/>
</dbReference>
<keyword evidence="8" id="KW-0963">Cytoplasm</keyword>
<dbReference type="FunFam" id="1.10.300.10:FF:000001">
    <property type="entry name" value="Adenylosuccinate synthetase"/>
    <property type="match status" value="1"/>
</dbReference>
<dbReference type="GO" id="GO:0005525">
    <property type="term" value="F:GTP binding"/>
    <property type="evidence" value="ECO:0007669"/>
    <property type="project" value="UniProtKB-UniRule"/>
</dbReference>
<dbReference type="GO" id="GO:0005737">
    <property type="term" value="C:cytoplasm"/>
    <property type="evidence" value="ECO:0007669"/>
    <property type="project" value="UniProtKB-SubCell"/>
</dbReference>
<feature type="binding site" evidence="8">
    <location>
        <begin position="40"/>
        <end position="42"/>
    </location>
    <ligand>
        <name>GTP</name>
        <dbReference type="ChEBI" id="CHEBI:37565"/>
    </ligand>
</feature>
<feature type="binding site" description="in other chain" evidence="8">
    <location>
        <position position="128"/>
    </location>
    <ligand>
        <name>IMP</name>
        <dbReference type="ChEBI" id="CHEBI:58053"/>
        <note>ligand shared between dimeric partners</note>
    </ligand>
</feature>
<dbReference type="PANTHER" id="PTHR11846:SF0">
    <property type="entry name" value="ADENYLOSUCCINATE SYNTHETASE"/>
    <property type="match status" value="1"/>
</dbReference>
<comment type="cofactor">
    <cofactor evidence="8">
        <name>Mg(2+)</name>
        <dbReference type="ChEBI" id="CHEBI:18420"/>
    </cofactor>
    <text evidence="8">Binds 1 Mg(2+) ion per subunit.</text>
</comment>
<evidence type="ECO:0000256" key="4">
    <source>
        <dbReference type="ARBA" id="ARBA00022741"/>
    </source>
</evidence>
<dbReference type="Pfam" id="PF00709">
    <property type="entry name" value="Adenylsucc_synt"/>
    <property type="match status" value="1"/>
</dbReference>
<dbReference type="EMBL" id="CP041969">
    <property type="protein sequence ID" value="QMV40512.1"/>
    <property type="molecule type" value="Genomic_DNA"/>
</dbReference>
<gene>
    <name evidence="8" type="primary">purA</name>
    <name evidence="9" type="ORF">FPL14_04290</name>
</gene>
<evidence type="ECO:0000256" key="2">
    <source>
        <dbReference type="ARBA" id="ARBA00022598"/>
    </source>
</evidence>
<dbReference type="CDD" id="cd03108">
    <property type="entry name" value="AdSS"/>
    <property type="match status" value="1"/>
</dbReference>
<dbReference type="InterPro" id="IPR001114">
    <property type="entry name" value="Adenylosuccinate_synthetase"/>
</dbReference>
<dbReference type="UniPathway" id="UPA00075">
    <property type="reaction ID" value="UER00335"/>
</dbReference>
<feature type="binding site" evidence="8">
    <location>
        <position position="142"/>
    </location>
    <ligand>
        <name>IMP</name>
        <dbReference type="ChEBI" id="CHEBI:58053"/>
        <note>ligand shared between dimeric partners</note>
    </ligand>
</feature>
<keyword evidence="4 8" id="KW-0547">Nucleotide-binding</keyword>
<dbReference type="Gene3D" id="3.40.440.10">
    <property type="entry name" value="Adenylosuccinate Synthetase, subunit A, domain 1"/>
    <property type="match status" value="1"/>
</dbReference>
<accession>A0A7G5BU78</accession>
<evidence type="ECO:0000256" key="3">
    <source>
        <dbReference type="ARBA" id="ARBA00022723"/>
    </source>
</evidence>
<dbReference type="NCBIfam" id="NF002223">
    <property type="entry name" value="PRK01117.1"/>
    <property type="match status" value="1"/>
</dbReference>
<feature type="binding site" description="in other chain" evidence="8">
    <location>
        <begin position="13"/>
        <end position="16"/>
    </location>
    <ligand>
        <name>IMP</name>
        <dbReference type="ChEBI" id="CHEBI:58053"/>
        <note>ligand shared between dimeric partners</note>
    </ligand>
</feature>
<proteinExistence type="inferred from homology"/>
<comment type="caution">
    <text evidence="8">Lacks conserved residue(s) required for the propagation of feature annotation.</text>
</comment>
<dbReference type="GO" id="GO:0004019">
    <property type="term" value="F:adenylosuccinate synthase activity"/>
    <property type="evidence" value="ECO:0007669"/>
    <property type="project" value="UniProtKB-UniRule"/>
</dbReference>
<dbReference type="AlphaFoldDB" id="A0A7G5BU78"/>
<dbReference type="FunFam" id="3.90.170.10:FF:000001">
    <property type="entry name" value="Adenylosuccinate synthetase"/>
    <property type="match status" value="1"/>
</dbReference>
<dbReference type="GO" id="GO:0046040">
    <property type="term" value="P:IMP metabolic process"/>
    <property type="evidence" value="ECO:0007669"/>
    <property type="project" value="TreeGrafter"/>
</dbReference>
<dbReference type="RefSeq" id="WP_182301862.1">
    <property type="nucleotide sequence ID" value="NZ_CP041969.1"/>
</dbReference>
<feature type="binding site" evidence="8">
    <location>
        <begin position="12"/>
        <end position="18"/>
    </location>
    <ligand>
        <name>GTP</name>
        <dbReference type="ChEBI" id="CHEBI:37565"/>
    </ligand>
</feature>
<dbReference type="PANTHER" id="PTHR11846">
    <property type="entry name" value="ADENYLOSUCCINATE SYNTHETASE"/>
    <property type="match status" value="1"/>
</dbReference>
<evidence type="ECO:0000256" key="1">
    <source>
        <dbReference type="ARBA" id="ARBA00011738"/>
    </source>
</evidence>
<comment type="subcellular location">
    <subcellularLocation>
        <location evidence="8">Cytoplasm</location>
    </subcellularLocation>
</comment>
<protein>
    <recommendedName>
        <fullName evidence="8">Adenylosuccinate synthetase</fullName>
        <shortName evidence="8">AMPSase</shortName>
        <shortName evidence="8">AdSS</shortName>
        <ecNumber evidence="8">6.3.4.4</ecNumber>
    </recommendedName>
    <alternativeName>
        <fullName evidence="8">IMP--aspartate ligase</fullName>
    </alternativeName>
</protein>
<keyword evidence="2 8" id="KW-0436">Ligase</keyword>
<comment type="subunit">
    <text evidence="1 8">Homodimer.</text>
</comment>
<organism evidence="9 10">
    <name type="scientific">Cohnella cholangitidis</name>
    <dbReference type="NCBI Taxonomy" id="2598458"/>
    <lineage>
        <taxon>Bacteria</taxon>
        <taxon>Bacillati</taxon>
        <taxon>Bacillota</taxon>
        <taxon>Bacilli</taxon>
        <taxon>Bacillales</taxon>
        <taxon>Paenibacillaceae</taxon>
        <taxon>Cohnella</taxon>
    </lineage>
</organism>
<reference evidence="9 10" key="1">
    <citation type="submission" date="2019-07" db="EMBL/GenBank/DDBJ databases">
        <authorList>
            <person name="Kim J.K."/>
            <person name="Cheong H.-M."/>
            <person name="Choi Y."/>
            <person name="Hwang K.J."/>
            <person name="Lee S."/>
            <person name="Choi C."/>
        </authorList>
    </citation>
    <scope>NUCLEOTIDE SEQUENCE [LARGE SCALE GENOMIC DNA]</scope>
    <source>
        <strain evidence="9 10">KS 22</strain>
    </source>
</reference>
<evidence type="ECO:0000256" key="6">
    <source>
        <dbReference type="ARBA" id="ARBA00022842"/>
    </source>
</evidence>
<feature type="binding site" evidence="8">
    <location>
        <position position="40"/>
    </location>
    <ligand>
        <name>Mg(2+)</name>
        <dbReference type="ChEBI" id="CHEBI:18420"/>
    </ligand>
</feature>
<feature type="binding site" description="in other chain" evidence="8">
    <location>
        <position position="305"/>
    </location>
    <ligand>
        <name>IMP</name>
        <dbReference type="ChEBI" id="CHEBI:58053"/>
        <note>ligand shared between dimeric partners</note>
    </ligand>
</feature>
<feature type="binding site" description="in other chain" evidence="8">
    <location>
        <begin position="38"/>
        <end position="41"/>
    </location>
    <ligand>
        <name>IMP</name>
        <dbReference type="ChEBI" id="CHEBI:58053"/>
        <note>ligand shared between dimeric partners</note>
    </ligand>
</feature>
<feature type="binding site" evidence="8">
    <location>
        <begin position="301"/>
        <end position="307"/>
    </location>
    <ligand>
        <name>substrate</name>
    </ligand>
</feature>
<dbReference type="KEGG" id="cchl:FPL14_04290"/>
<feature type="binding site" evidence="8">
    <location>
        <position position="307"/>
    </location>
    <ligand>
        <name>GTP</name>
        <dbReference type="ChEBI" id="CHEBI:37565"/>
    </ligand>
</feature>
<feature type="binding site" evidence="8">
    <location>
        <begin position="414"/>
        <end position="416"/>
    </location>
    <ligand>
        <name>GTP</name>
        <dbReference type="ChEBI" id="CHEBI:37565"/>
    </ligand>
</feature>
<feature type="binding site" description="in other chain" evidence="8">
    <location>
        <position position="238"/>
    </location>
    <ligand>
        <name>IMP</name>
        <dbReference type="ChEBI" id="CHEBI:58053"/>
        <note>ligand shared between dimeric partners</note>
    </ligand>
</feature>
<comment type="pathway">
    <text evidence="8">Purine metabolism; AMP biosynthesis via de novo pathway; AMP from IMP: step 1/2.</text>
</comment>
<feature type="active site" description="Proton acceptor" evidence="8">
    <location>
        <position position="13"/>
    </location>
</feature>
<dbReference type="InterPro" id="IPR042110">
    <property type="entry name" value="Adenylosuccinate_synth_dom2"/>
</dbReference>
<dbReference type="SUPFAM" id="SSF52540">
    <property type="entry name" value="P-loop containing nucleoside triphosphate hydrolases"/>
    <property type="match status" value="1"/>
</dbReference>
<dbReference type="EC" id="6.3.4.4" evidence="8"/>
<evidence type="ECO:0000256" key="7">
    <source>
        <dbReference type="ARBA" id="ARBA00023134"/>
    </source>
</evidence>
<evidence type="ECO:0000256" key="8">
    <source>
        <dbReference type="HAMAP-Rule" id="MF_00011"/>
    </source>
</evidence>
<keyword evidence="7 8" id="KW-0342">GTP-binding</keyword>
<dbReference type="GO" id="GO:0000287">
    <property type="term" value="F:magnesium ion binding"/>
    <property type="evidence" value="ECO:0007669"/>
    <property type="project" value="UniProtKB-UniRule"/>
</dbReference>
<sequence>MAVTAIVGANWGDEGKGKMTDHYAANSSYVVRFQGGSNAGHTIINDYGKFALHMLPSGVFHSNVTNIIGPGVAVDAAQLLRELEALQDRGVPEPRVRLSERAQVVLPVHRLFDELEEERLGSNGYGSTKRGIAPFYADKYAKLGIQVSDLFDAARLQIKMEKLLMAKNVLLVHLYNKPPVRIDDLLGQLLELGEKLRPMVCDTTGLLRSAMEKGEPVLLEGQLGALRDPDHGIYPYSTSSSTLAGFAPVGAGLPAHAITRVIAVVKAYSSCVGAGPFVTELGSSESEELRRRGGDAGEYGTLTGRPRRVGWFDAVATRYGCMLQGATDVVLTNLDVLGYLDEIPVCVGYEVDGVAIDRFPITAELDRAKPIFRKFPGWKSDITGIRAFDNLPDAAQVYVKFIESAIEVEISSVSVGPHRDQIINL</sequence>
<keyword evidence="10" id="KW-1185">Reference proteome</keyword>
<dbReference type="InterPro" id="IPR027417">
    <property type="entry name" value="P-loop_NTPase"/>
</dbReference>
<dbReference type="SMART" id="SM00788">
    <property type="entry name" value="Adenylsucc_synt"/>
    <property type="match status" value="1"/>
</dbReference>
<comment type="similarity">
    <text evidence="8">Belongs to the adenylosuccinate synthetase family.</text>
</comment>
<name>A0A7G5BU78_9BACL</name>
<dbReference type="Proteomes" id="UP000515679">
    <property type="component" value="Chromosome"/>
</dbReference>
<dbReference type="Gene3D" id="1.10.300.10">
    <property type="entry name" value="Adenylosuccinate Synthetase, subunit A, domain 2"/>
    <property type="match status" value="1"/>
</dbReference>
<feature type="binding site" evidence="8">
    <location>
        <begin position="333"/>
        <end position="335"/>
    </location>
    <ligand>
        <name>GTP</name>
        <dbReference type="ChEBI" id="CHEBI:37565"/>
    </ligand>
</feature>
<comment type="function">
    <text evidence="8">Plays an important role in the de novo pathway of purine nucleotide biosynthesis. Catalyzes the first committed step in the biosynthesis of AMP from IMP.</text>
</comment>
<evidence type="ECO:0000313" key="10">
    <source>
        <dbReference type="Proteomes" id="UP000515679"/>
    </source>
</evidence>
<dbReference type="InterPro" id="IPR042109">
    <property type="entry name" value="Adenylosuccinate_synth_dom1"/>
</dbReference>
<dbReference type="Gene3D" id="3.90.170.10">
    <property type="entry name" value="Adenylosuccinate Synthetase, subunit A, domain 3"/>
    <property type="match status" value="1"/>
</dbReference>
<keyword evidence="5 8" id="KW-0658">Purine biosynthesis</keyword>
<feature type="active site" description="Proton donor" evidence="8">
    <location>
        <position position="41"/>
    </location>
</feature>